<accession>A0A4U1BVX7</accession>
<evidence type="ECO:0000313" key="4">
    <source>
        <dbReference type="EMBL" id="TKB96377.1"/>
    </source>
</evidence>
<evidence type="ECO:0000313" key="5">
    <source>
        <dbReference type="Proteomes" id="UP000308181"/>
    </source>
</evidence>
<keyword evidence="5" id="KW-1185">Reference proteome</keyword>
<organism evidence="4 5">
    <name type="scientific">Pedobacter cryophilus</name>
    <dbReference type="NCBI Taxonomy" id="2571271"/>
    <lineage>
        <taxon>Bacteria</taxon>
        <taxon>Pseudomonadati</taxon>
        <taxon>Bacteroidota</taxon>
        <taxon>Sphingobacteriia</taxon>
        <taxon>Sphingobacteriales</taxon>
        <taxon>Sphingobacteriaceae</taxon>
        <taxon>Pedobacter</taxon>
    </lineage>
</organism>
<protein>
    <recommendedName>
        <fullName evidence="6">Receptor L-domain domain-containing protein</fullName>
    </recommendedName>
</protein>
<dbReference type="OrthoDB" id="5507063at2"/>
<dbReference type="PROSITE" id="PS51257">
    <property type="entry name" value="PROKAR_LIPOPROTEIN"/>
    <property type="match status" value="1"/>
</dbReference>
<dbReference type="PANTHER" id="PTHR31018:SF3">
    <property type="entry name" value="RECEPTOR PROTEIN-TYROSINE KINASE"/>
    <property type="match status" value="1"/>
</dbReference>
<name>A0A4U1BVX7_9SPHI</name>
<evidence type="ECO:0000256" key="1">
    <source>
        <dbReference type="ARBA" id="ARBA00004196"/>
    </source>
</evidence>
<dbReference type="RefSeq" id="WP_136827246.1">
    <property type="nucleotide sequence ID" value="NZ_SWBP01000005.1"/>
</dbReference>
<dbReference type="EMBL" id="SWBP01000005">
    <property type="protein sequence ID" value="TKB96377.1"/>
    <property type="molecule type" value="Genomic_DNA"/>
</dbReference>
<dbReference type="Proteomes" id="UP000308181">
    <property type="component" value="Unassembled WGS sequence"/>
</dbReference>
<dbReference type="AlphaFoldDB" id="A0A4U1BVX7"/>
<evidence type="ECO:0000256" key="3">
    <source>
        <dbReference type="ARBA" id="ARBA00023180"/>
    </source>
</evidence>
<evidence type="ECO:0008006" key="6">
    <source>
        <dbReference type="Google" id="ProtNLM"/>
    </source>
</evidence>
<sequence>MKNIKTIYFAVFTGIFLFVVTGCSKVENELTQGTDYTLNTQQDVAQFKTTEGIRTLTISGNNITDVSMLSFKTVKTLIIENTSIKNLSLPQLTSVTSSLIIQNNDVLESVNMLTNFKFLNGNLNIVNNKLLTDISGFLQLKVFKGNLLITDNVLLGENLTCTSTSIGFCVIKYLLENSIISGTITLSNNHPKAVTDASLIGVITGGNIISYTLGSKADIENFAPQSDTVQNLTISGIDITDNVLSLIKDRIKGVKGTVSITNTSIKTTENFFEAIKCNGSIILRNNLELTNPQGFKGYILINGDLIIENCPKLNYWGTPRGGAGFSGVVRIEGSLKLNPVPEMAEGGAGLISLIYVGGDFEIVGDRTKGGIYNLDTWYQLGGGIKHIGGSLIYNNHYMVNGLGGFENLEYLGGDVTILDNGVTAGTIPLQSLTNQVGFCLIKKFLDSGIIKKSNPTIQLRVKPGDPFIEVNTLIPCNK</sequence>
<dbReference type="SUPFAM" id="SSF52058">
    <property type="entry name" value="L domain-like"/>
    <property type="match status" value="1"/>
</dbReference>
<keyword evidence="3" id="KW-0325">Glycoprotein</keyword>
<dbReference type="GO" id="GO:0030313">
    <property type="term" value="C:cell envelope"/>
    <property type="evidence" value="ECO:0007669"/>
    <property type="project" value="UniProtKB-SubCell"/>
</dbReference>
<comment type="caution">
    <text evidence="4">The sequence shown here is derived from an EMBL/GenBank/DDBJ whole genome shotgun (WGS) entry which is preliminary data.</text>
</comment>
<proteinExistence type="predicted"/>
<dbReference type="PANTHER" id="PTHR31018">
    <property type="entry name" value="SPORULATION-SPECIFIC PROTEIN-RELATED"/>
    <property type="match status" value="1"/>
</dbReference>
<evidence type="ECO:0000256" key="2">
    <source>
        <dbReference type="ARBA" id="ARBA00022729"/>
    </source>
</evidence>
<dbReference type="InterPro" id="IPR051648">
    <property type="entry name" value="CWI-Assembly_Regulator"/>
</dbReference>
<gene>
    <name evidence="4" type="ORF">FA046_14455</name>
</gene>
<comment type="subcellular location">
    <subcellularLocation>
        <location evidence="1">Cell envelope</location>
    </subcellularLocation>
</comment>
<keyword evidence="2" id="KW-0732">Signal</keyword>
<reference evidence="4 5" key="1">
    <citation type="submission" date="2019-04" db="EMBL/GenBank/DDBJ databases">
        <title>Pedobacter sp. AR-3-17 sp. nov., isolated from Arctic soil.</title>
        <authorList>
            <person name="Dahal R.H."/>
            <person name="Kim D.-U."/>
        </authorList>
    </citation>
    <scope>NUCLEOTIDE SEQUENCE [LARGE SCALE GENOMIC DNA]</scope>
    <source>
        <strain evidence="4 5">AR-3-17</strain>
    </source>
</reference>